<dbReference type="RefSeq" id="WP_078023686.1">
    <property type="nucleotide sequence ID" value="NZ_JADPGM010000004.1"/>
</dbReference>
<proteinExistence type="predicted"/>
<dbReference type="STRING" id="1962263.BS637_05050"/>
<sequence length="338" mass="37991">MKKKIGTLLMVFLLVFSVLFVVGCSKNQEKREKKEGTNTTQKTSKKEKIKIATLKGPTGMGMVKLMEENKDDYDIYLFDAPDQIVSKIVNGELDAAAVPSNLASVLYNKTKGKVQLVGVNTLGVLYIVENGDNIKNIKDLKGQTIYATGKGATPEFVLNYILKKNGLEPDKDVKIEYKAQHNDLATLVASKKIKIAVLPEPFVTTAKTKNKDLKVQLDLTKEWDRVSEKNKLTMGALVFRKDFIDKNEEEVKNFMKNYKNSVEFVNQNKEEASKLIEKNGILSKAKIAEMAIPKCNIVFIDVKDAKDSLEEFYSILKENDPKSIGGKLPDENFYYKGK</sequence>
<keyword evidence="3" id="KW-1185">Reference proteome</keyword>
<dbReference type="PANTHER" id="PTHR30024">
    <property type="entry name" value="ALIPHATIC SULFONATES-BINDING PROTEIN-RELATED"/>
    <property type="match status" value="1"/>
</dbReference>
<comment type="caution">
    <text evidence="2">The sequence shown here is derived from an EMBL/GenBank/DDBJ whole genome shotgun (WGS) entry which is preliminary data.</text>
</comment>
<reference evidence="2 4" key="1">
    <citation type="submission" date="2016-12" db="EMBL/GenBank/DDBJ databases">
        <title>Clostridium tepidum sp. nov., a close relative of Clostridium sporogenes and Clostridium botulinum Group I.</title>
        <authorList>
            <person name="Dobritsa A.P."/>
            <person name="Kutumbaka K.K."/>
            <person name="Werner K."/>
            <person name="Wiedmann M."/>
            <person name="Asmus A."/>
            <person name="Samadpour M."/>
        </authorList>
    </citation>
    <scope>NUCLEOTIDE SEQUENCE [LARGE SCALE GENOMIC DNA]</scope>
    <source>
        <strain evidence="2 4">IEH 97212</strain>
    </source>
</reference>
<gene>
    <name evidence="1" type="ORF">BS637_05050</name>
    <name evidence="2" type="ORF">BS638_12840</name>
</gene>
<name>A0A1S9I0Q5_9CLOT</name>
<evidence type="ECO:0000313" key="1">
    <source>
        <dbReference type="EMBL" id="OOO62658.1"/>
    </source>
</evidence>
<dbReference type="Proteomes" id="UP000190256">
    <property type="component" value="Unassembled WGS sequence"/>
</dbReference>
<dbReference type="SUPFAM" id="SSF53850">
    <property type="entry name" value="Periplasmic binding protein-like II"/>
    <property type="match status" value="1"/>
</dbReference>
<dbReference type="EMBL" id="MRAE01000050">
    <property type="protein sequence ID" value="OOO63911.1"/>
    <property type="molecule type" value="Genomic_DNA"/>
</dbReference>
<dbReference type="OrthoDB" id="9814375at2"/>
<dbReference type="AlphaFoldDB" id="A0A1S9I0Q5"/>
<dbReference type="InterPro" id="IPR027024">
    <property type="entry name" value="UCP027386_ABC_sbc_TM0202"/>
</dbReference>
<reference evidence="1 3" key="2">
    <citation type="submission" date="2016-12" db="EMBL/GenBank/DDBJ databases">
        <title>Clostridium tepidum sp. nov., a close relative of Clostridium sporogenes and Clostridium botulinum Group I.</title>
        <authorList>
            <person name="Dobritsa A.P."/>
            <person name="Kutumbaka K."/>
            <person name="Werner K."/>
            <person name="Samadpour M."/>
        </authorList>
    </citation>
    <scope>NUCLEOTIDE SEQUENCE [LARGE SCALE GENOMIC DNA]</scope>
    <source>
        <strain evidence="1 3">PE</strain>
    </source>
</reference>
<evidence type="ECO:0000313" key="3">
    <source>
        <dbReference type="Proteomes" id="UP000190206"/>
    </source>
</evidence>
<protein>
    <recommendedName>
        <fullName evidence="5">Sulfonate/nitrate/taurine transporter substrate-binding protein</fullName>
    </recommendedName>
</protein>
<dbReference type="Gene3D" id="3.40.190.10">
    <property type="entry name" value="Periplasmic binding protein-like II"/>
    <property type="match status" value="2"/>
</dbReference>
<dbReference type="Proteomes" id="UP000190206">
    <property type="component" value="Unassembled WGS sequence"/>
</dbReference>
<dbReference type="EMBL" id="MRAD01000004">
    <property type="protein sequence ID" value="OOO62658.1"/>
    <property type="molecule type" value="Genomic_DNA"/>
</dbReference>
<accession>A0A1S9I0Q5</accession>
<dbReference type="PIRSF" id="PIRSF027386">
    <property type="entry name" value="UCP027386_ABC_sbc_TM0202"/>
    <property type="match status" value="1"/>
</dbReference>
<dbReference type="Pfam" id="PF12974">
    <property type="entry name" value="Phosphonate-bd"/>
    <property type="match status" value="1"/>
</dbReference>
<evidence type="ECO:0008006" key="5">
    <source>
        <dbReference type="Google" id="ProtNLM"/>
    </source>
</evidence>
<organism evidence="2 4">
    <name type="scientific">Clostridium tepidum</name>
    <dbReference type="NCBI Taxonomy" id="1962263"/>
    <lineage>
        <taxon>Bacteria</taxon>
        <taxon>Bacillati</taxon>
        <taxon>Bacillota</taxon>
        <taxon>Clostridia</taxon>
        <taxon>Eubacteriales</taxon>
        <taxon>Clostridiaceae</taxon>
        <taxon>Clostridium</taxon>
    </lineage>
</organism>
<evidence type="ECO:0000313" key="4">
    <source>
        <dbReference type="Proteomes" id="UP000190256"/>
    </source>
</evidence>
<dbReference type="PROSITE" id="PS51257">
    <property type="entry name" value="PROKAR_LIPOPROTEIN"/>
    <property type="match status" value="1"/>
</dbReference>
<dbReference type="PANTHER" id="PTHR30024:SF46">
    <property type="entry name" value="ABC TRANSPORTER, SUBSTRATE-BINDING LIPOPROTEIN"/>
    <property type="match status" value="1"/>
</dbReference>
<evidence type="ECO:0000313" key="2">
    <source>
        <dbReference type="EMBL" id="OOO63911.1"/>
    </source>
</evidence>